<dbReference type="GO" id="GO:0003678">
    <property type="term" value="F:DNA helicase activity"/>
    <property type="evidence" value="ECO:0007669"/>
    <property type="project" value="InterPro"/>
</dbReference>
<dbReference type="EMBL" id="DRNF01000084">
    <property type="protein sequence ID" value="HHJ80240.1"/>
    <property type="molecule type" value="Genomic_DNA"/>
</dbReference>
<keyword evidence="2" id="KW-0067">ATP-binding</keyword>
<dbReference type="PANTHER" id="PTHR30153:SF2">
    <property type="entry name" value="REPLICATIVE DNA HELICASE"/>
    <property type="match status" value="1"/>
</dbReference>
<keyword evidence="2" id="KW-0347">Helicase</keyword>
<accession>A0A832N4S9</accession>
<name>A0A832N4S9_9GAMM</name>
<dbReference type="Proteomes" id="UP000885832">
    <property type="component" value="Unassembled WGS sequence"/>
</dbReference>
<feature type="non-terminal residue" evidence="2">
    <location>
        <position position="1"/>
    </location>
</feature>
<organism evidence="2">
    <name type="scientific">Candidatus Tenderia electrophaga</name>
    <dbReference type="NCBI Taxonomy" id="1748243"/>
    <lineage>
        <taxon>Bacteria</taxon>
        <taxon>Pseudomonadati</taxon>
        <taxon>Pseudomonadota</taxon>
        <taxon>Gammaproteobacteria</taxon>
        <taxon>Candidatus Tenderiales</taxon>
        <taxon>Candidatus Tenderiaceae</taxon>
        <taxon>Candidatus Tenderia</taxon>
    </lineage>
</organism>
<dbReference type="PROSITE" id="PS51199">
    <property type="entry name" value="SF4_HELICASE"/>
    <property type="match status" value="1"/>
</dbReference>
<dbReference type="GO" id="GO:0006260">
    <property type="term" value="P:DNA replication"/>
    <property type="evidence" value="ECO:0007669"/>
    <property type="project" value="InterPro"/>
</dbReference>
<dbReference type="PANTHER" id="PTHR30153">
    <property type="entry name" value="REPLICATIVE DNA HELICASE DNAB"/>
    <property type="match status" value="1"/>
</dbReference>
<gene>
    <name evidence="2" type="ORF">ENJ65_01250</name>
</gene>
<protein>
    <submittedName>
        <fullName evidence="2">Replicative DNA helicase</fullName>
    </submittedName>
</protein>
<reference evidence="2" key="1">
    <citation type="journal article" date="2020" name="mSystems">
        <title>Genome- and Community-Level Interaction Insights into Carbon Utilization and Element Cycling Functions of Hydrothermarchaeota in Hydrothermal Sediment.</title>
        <authorList>
            <person name="Zhou Z."/>
            <person name="Liu Y."/>
            <person name="Xu W."/>
            <person name="Pan J."/>
            <person name="Luo Z.H."/>
            <person name="Li M."/>
        </authorList>
    </citation>
    <scope>NUCLEOTIDE SEQUENCE [LARGE SCALE GENOMIC DNA]</scope>
    <source>
        <strain evidence="2">HyVt-505</strain>
    </source>
</reference>
<dbReference type="Gene3D" id="3.40.50.300">
    <property type="entry name" value="P-loop containing nucleotide triphosphate hydrolases"/>
    <property type="match status" value="1"/>
</dbReference>
<feature type="domain" description="SF4 helicase" evidence="1">
    <location>
        <begin position="1"/>
        <end position="83"/>
    </location>
</feature>
<dbReference type="SUPFAM" id="SSF52540">
    <property type="entry name" value="P-loop containing nucleoside triphosphate hydrolases"/>
    <property type="match status" value="1"/>
</dbReference>
<keyword evidence="2" id="KW-0547">Nucleotide-binding</keyword>
<dbReference type="GO" id="GO:0005524">
    <property type="term" value="F:ATP binding"/>
    <property type="evidence" value="ECO:0007669"/>
    <property type="project" value="InterPro"/>
</dbReference>
<dbReference type="GO" id="GO:0005829">
    <property type="term" value="C:cytosol"/>
    <property type="evidence" value="ECO:0007669"/>
    <property type="project" value="TreeGrafter"/>
</dbReference>
<dbReference type="Pfam" id="PF03796">
    <property type="entry name" value="DnaB_C"/>
    <property type="match status" value="1"/>
</dbReference>
<dbReference type="InterPro" id="IPR027417">
    <property type="entry name" value="P-loop_NTPase"/>
</dbReference>
<comment type="caution">
    <text evidence="2">The sequence shown here is derived from an EMBL/GenBank/DDBJ whole genome shotgun (WGS) entry which is preliminary data.</text>
</comment>
<proteinExistence type="predicted"/>
<evidence type="ECO:0000259" key="1">
    <source>
        <dbReference type="PROSITE" id="PS51199"/>
    </source>
</evidence>
<dbReference type="AlphaFoldDB" id="A0A832N4S9"/>
<keyword evidence="2" id="KW-0378">Hydrolase</keyword>
<sequence>LNRSLEQRPDKRPVMSDLRESGAIEQDADVIIFIYRDEVYNEESPDKGTAEILIRKQRNGPIGSVRLTFLGKYTRFENFTFDSGYGDGGYE</sequence>
<dbReference type="InterPro" id="IPR007694">
    <property type="entry name" value="DNA_helicase_DnaB-like_C"/>
</dbReference>
<evidence type="ECO:0000313" key="2">
    <source>
        <dbReference type="EMBL" id="HHJ80240.1"/>
    </source>
</evidence>